<dbReference type="Pfam" id="PF01068">
    <property type="entry name" value="DNA_ligase_A_M"/>
    <property type="match status" value="1"/>
</dbReference>
<dbReference type="SUPFAM" id="SSF50249">
    <property type="entry name" value="Nucleic acid-binding proteins"/>
    <property type="match status" value="1"/>
</dbReference>
<dbReference type="InterPro" id="IPR014146">
    <property type="entry name" value="LigD_ligase_dom"/>
</dbReference>
<keyword evidence="7" id="KW-1185">Reference proteome</keyword>
<sequence>MEPILRPDIPSGDAWIHQIKWDGIRGLTYIDQTGIRLYTKKGKERTEFYPELQQLSKLVEGDSMILDGEIVVLNDEHKPSFELVLTRERVRTTEKIPFYVKKYPIKYILFDILFLNGKNLTKRALIERKNLLLQSVHQNETIAITDDFKDGIKLFSLMREKGWEGIVSKHLDSAYIGGKNHKEWFKVKLQRKMLVVVGGVSWKNEFPNSLLLGVYRKDRLLFIGKASLGLKESDFQMIKEFVPQLMQNHSPFYQLPTKIKDVTWIKPALTCWVQFLEWTNDGQLRHPKILGFSPYSPYQAIGKDYVM</sequence>
<feature type="domain" description="ATP-dependent DNA ligase family profile" evidence="5">
    <location>
        <begin position="98"/>
        <end position="188"/>
    </location>
</feature>
<reference evidence="6 7" key="1">
    <citation type="submission" date="2019-03" db="EMBL/GenBank/DDBJ databases">
        <title>Genomic Encyclopedia of Type Strains, Phase IV (KMG-IV): sequencing the most valuable type-strain genomes for metagenomic binning, comparative biology and taxonomic classification.</title>
        <authorList>
            <person name="Goeker M."/>
        </authorList>
    </citation>
    <scope>NUCLEOTIDE SEQUENCE [LARGE SCALE GENOMIC DNA]</scope>
    <source>
        <strain evidence="6 7">DSM 23802</strain>
    </source>
</reference>
<dbReference type="GO" id="GO:0005524">
    <property type="term" value="F:ATP binding"/>
    <property type="evidence" value="ECO:0007669"/>
    <property type="project" value="InterPro"/>
</dbReference>
<dbReference type="AlphaFoldDB" id="A0A4R3KMK0"/>
<dbReference type="InterPro" id="IPR050191">
    <property type="entry name" value="ATP-dep_DNA_ligase"/>
</dbReference>
<dbReference type="PROSITE" id="PS50160">
    <property type="entry name" value="DNA_LIGASE_A3"/>
    <property type="match status" value="1"/>
</dbReference>
<dbReference type="Pfam" id="PF04679">
    <property type="entry name" value="DNA_ligase_A_C"/>
    <property type="match status" value="1"/>
</dbReference>
<dbReference type="InterPro" id="IPR012309">
    <property type="entry name" value="DNA_ligase_ATP-dep_C"/>
</dbReference>
<dbReference type="EC" id="6.5.1.1" evidence="2"/>
<name>A0A4R3KMK0_9BACI</name>
<dbReference type="InterPro" id="IPR012340">
    <property type="entry name" value="NA-bd_OB-fold"/>
</dbReference>
<dbReference type="PANTHER" id="PTHR45674:SF4">
    <property type="entry name" value="DNA LIGASE 1"/>
    <property type="match status" value="1"/>
</dbReference>
<dbReference type="CDD" id="cd07971">
    <property type="entry name" value="OBF_DNA_ligase_LigD"/>
    <property type="match status" value="1"/>
</dbReference>
<dbReference type="NCBIfam" id="TIGR02779">
    <property type="entry name" value="NHEJ_ligase_lig"/>
    <property type="match status" value="1"/>
</dbReference>
<organism evidence="6 7">
    <name type="scientific">Tepidibacillus fermentans</name>
    <dbReference type="NCBI Taxonomy" id="1281767"/>
    <lineage>
        <taxon>Bacteria</taxon>
        <taxon>Bacillati</taxon>
        <taxon>Bacillota</taxon>
        <taxon>Bacilli</taxon>
        <taxon>Bacillales</taxon>
        <taxon>Bacillaceae</taxon>
        <taxon>Tepidibacillus</taxon>
    </lineage>
</organism>
<accession>A0A4R3KMK0</accession>
<dbReference type="Gene3D" id="3.30.470.30">
    <property type="entry name" value="DNA ligase/mRNA capping enzyme"/>
    <property type="match status" value="1"/>
</dbReference>
<dbReference type="GO" id="GO:0006310">
    <property type="term" value="P:DNA recombination"/>
    <property type="evidence" value="ECO:0007669"/>
    <property type="project" value="InterPro"/>
</dbReference>
<dbReference type="SUPFAM" id="SSF56091">
    <property type="entry name" value="DNA ligase/mRNA capping enzyme, catalytic domain"/>
    <property type="match status" value="1"/>
</dbReference>
<evidence type="ECO:0000256" key="4">
    <source>
        <dbReference type="ARBA" id="ARBA00034003"/>
    </source>
</evidence>
<keyword evidence="3" id="KW-0436">Ligase</keyword>
<dbReference type="Proteomes" id="UP000295788">
    <property type="component" value="Unassembled WGS sequence"/>
</dbReference>
<evidence type="ECO:0000259" key="5">
    <source>
        <dbReference type="PROSITE" id="PS50160"/>
    </source>
</evidence>
<dbReference type="GO" id="GO:0003910">
    <property type="term" value="F:DNA ligase (ATP) activity"/>
    <property type="evidence" value="ECO:0007669"/>
    <property type="project" value="UniProtKB-EC"/>
</dbReference>
<evidence type="ECO:0000256" key="2">
    <source>
        <dbReference type="ARBA" id="ARBA00012727"/>
    </source>
</evidence>
<gene>
    <name evidence="6" type="ORF">EDD72_102212</name>
</gene>
<dbReference type="InterPro" id="IPR012310">
    <property type="entry name" value="DNA_ligase_ATP-dep_cent"/>
</dbReference>
<comment type="similarity">
    <text evidence="1">Belongs to the ATP-dependent DNA ligase family.</text>
</comment>
<dbReference type="Gene3D" id="3.30.1490.70">
    <property type="match status" value="1"/>
</dbReference>
<proteinExistence type="inferred from homology"/>
<evidence type="ECO:0000313" key="7">
    <source>
        <dbReference type="Proteomes" id="UP000295788"/>
    </source>
</evidence>
<dbReference type="GO" id="GO:0006281">
    <property type="term" value="P:DNA repair"/>
    <property type="evidence" value="ECO:0007669"/>
    <property type="project" value="InterPro"/>
</dbReference>
<evidence type="ECO:0000313" key="6">
    <source>
        <dbReference type="EMBL" id="TCS84168.1"/>
    </source>
</evidence>
<evidence type="ECO:0000256" key="1">
    <source>
        <dbReference type="ARBA" id="ARBA00007572"/>
    </source>
</evidence>
<protein>
    <recommendedName>
        <fullName evidence="2">DNA ligase (ATP)</fullName>
        <ecNumber evidence="2">6.5.1.1</ecNumber>
    </recommendedName>
</protein>
<evidence type="ECO:0000256" key="3">
    <source>
        <dbReference type="ARBA" id="ARBA00022598"/>
    </source>
</evidence>
<comment type="caution">
    <text evidence="6">The sequence shown here is derived from an EMBL/GenBank/DDBJ whole genome shotgun (WGS) entry which is preliminary data.</text>
</comment>
<dbReference type="PANTHER" id="PTHR45674">
    <property type="entry name" value="DNA LIGASE 1/3 FAMILY MEMBER"/>
    <property type="match status" value="1"/>
</dbReference>
<dbReference type="EMBL" id="SMAB01000002">
    <property type="protein sequence ID" value="TCS84168.1"/>
    <property type="molecule type" value="Genomic_DNA"/>
</dbReference>
<comment type="catalytic activity">
    <reaction evidence="4">
        <text>ATP + (deoxyribonucleotide)n-3'-hydroxyl + 5'-phospho-(deoxyribonucleotide)m = (deoxyribonucleotide)n+m + AMP + diphosphate.</text>
        <dbReference type="EC" id="6.5.1.1"/>
    </reaction>
</comment>
<dbReference type="Gene3D" id="2.40.50.140">
    <property type="entry name" value="Nucleic acid-binding proteins"/>
    <property type="match status" value="1"/>
</dbReference>
<dbReference type="CDD" id="cd07906">
    <property type="entry name" value="Adenylation_DNA_ligase_LigD_LigC"/>
    <property type="match status" value="1"/>
</dbReference>